<dbReference type="InterPro" id="IPR058625">
    <property type="entry name" value="MdtA-like_BSH"/>
</dbReference>
<keyword evidence="1" id="KW-0175">Coiled coil</keyword>
<feature type="domain" description="Multidrug resistance protein MdtA-like barrel-sandwich hybrid" evidence="2">
    <location>
        <begin position="75"/>
        <end position="268"/>
    </location>
</feature>
<accession>A0A1G7EAS5</accession>
<name>A0A1G7EAS5_9BRAD</name>
<evidence type="ECO:0000259" key="2">
    <source>
        <dbReference type="Pfam" id="PF25917"/>
    </source>
</evidence>
<dbReference type="GO" id="GO:0055085">
    <property type="term" value="P:transmembrane transport"/>
    <property type="evidence" value="ECO:0007669"/>
    <property type="project" value="InterPro"/>
</dbReference>
<dbReference type="AlphaFoldDB" id="A0A1G7EAS5"/>
<evidence type="ECO:0000313" key="5">
    <source>
        <dbReference type="Proteomes" id="UP000199245"/>
    </source>
</evidence>
<evidence type="ECO:0000259" key="3">
    <source>
        <dbReference type="Pfam" id="PF25963"/>
    </source>
</evidence>
<proteinExistence type="predicted"/>
<evidence type="ECO:0000256" key="1">
    <source>
        <dbReference type="SAM" id="Coils"/>
    </source>
</evidence>
<reference evidence="4 5" key="1">
    <citation type="submission" date="2016-10" db="EMBL/GenBank/DDBJ databases">
        <authorList>
            <person name="de Groot N.N."/>
        </authorList>
    </citation>
    <scope>NUCLEOTIDE SEQUENCE [LARGE SCALE GENOMIC DNA]</scope>
    <source>
        <strain evidence="4 5">R5</strain>
    </source>
</reference>
<dbReference type="Pfam" id="PF25917">
    <property type="entry name" value="BSH_RND"/>
    <property type="match status" value="1"/>
</dbReference>
<gene>
    <name evidence="4" type="ORF">SAMN05216337_103027</name>
</gene>
<sequence>MFDPEDAMSTTTYVPEQATKIGLRPSRKAVKRVALGLAAIIGAAVAADFGYDYVTTGRYLETTDDAYVKADSTIIAPKVSGYIAKVLVTDNQPVKAGQLLAEIDDRDYRTALGQAKADVDAATASVRNLDAQLELQQPIIDQSTADVTAAEANLKFAQEEQTRYDGLMKSGSGTIQRAQQTDAALRANTAQLQHAKSALSAAQRKVDVLTTQRAQAAAQVDRARAVEQQAELNLSYARITAPVDGTVGARTLRVGQYVQAGTQLMAVVPLDAVYVVANFKETQLTHVRNGQPVELTVDSFRGTTLKGHVDSLSPASGLEFALLPPDNATGNFTKIVQRVPVKIVLDDHSLTGLLRPGMSAIPTVNTKATVLAEREEKRRLASATRANGG</sequence>
<dbReference type="EMBL" id="FMZW01000030">
    <property type="protein sequence ID" value="SDE60758.1"/>
    <property type="molecule type" value="Genomic_DNA"/>
</dbReference>
<protein>
    <submittedName>
        <fullName evidence="4">Membrane fusion protein, multidrug efflux system</fullName>
    </submittedName>
</protein>
<evidence type="ECO:0000313" key="4">
    <source>
        <dbReference type="EMBL" id="SDE60758.1"/>
    </source>
</evidence>
<dbReference type="InterPro" id="IPR058634">
    <property type="entry name" value="AaeA-lik-b-barrel"/>
</dbReference>
<dbReference type="PANTHER" id="PTHR30386">
    <property type="entry name" value="MEMBRANE FUSION SUBUNIT OF EMRAB-TOLC MULTIDRUG EFFLUX PUMP"/>
    <property type="match status" value="1"/>
</dbReference>
<dbReference type="Pfam" id="PF25963">
    <property type="entry name" value="Beta-barrel_AAEA"/>
    <property type="match status" value="1"/>
</dbReference>
<dbReference type="PANTHER" id="PTHR30386:SF24">
    <property type="entry name" value="MULTIDRUG RESISTANCE EFFLUX PUMP"/>
    <property type="match status" value="1"/>
</dbReference>
<dbReference type="Gene3D" id="2.40.30.170">
    <property type="match status" value="1"/>
</dbReference>
<dbReference type="Proteomes" id="UP000199245">
    <property type="component" value="Unassembled WGS sequence"/>
</dbReference>
<organism evidence="4 5">
    <name type="scientific">Bradyrhizobium brasilense</name>
    <dbReference type="NCBI Taxonomy" id="1419277"/>
    <lineage>
        <taxon>Bacteria</taxon>
        <taxon>Pseudomonadati</taxon>
        <taxon>Pseudomonadota</taxon>
        <taxon>Alphaproteobacteria</taxon>
        <taxon>Hyphomicrobiales</taxon>
        <taxon>Nitrobacteraceae</taxon>
        <taxon>Bradyrhizobium</taxon>
    </lineage>
</organism>
<dbReference type="Gene3D" id="2.40.50.100">
    <property type="match status" value="1"/>
</dbReference>
<dbReference type="Gene3D" id="1.10.287.470">
    <property type="entry name" value="Helix hairpin bin"/>
    <property type="match status" value="1"/>
</dbReference>
<feature type="domain" description="p-hydroxybenzoic acid efflux pump subunit AaeA-like beta-barrel" evidence="3">
    <location>
        <begin position="273"/>
        <end position="361"/>
    </location>
</feature>
<dbReference type="SUPFAM" id="SSF111369">
    <property type="entry name" value="HlyD-like secretion proteins"/>
    <property type="match status" value="2"/>
</dbReference>
<dbReference type="InterPro" id="IPR050739">
    <property type="entry name" value="MFP"/>
</dbReference>
<feature type="coiled-coil region" evidence="1">
    <location>
        <begin position="192"/>
        <end position="219"/>
    </location>
</feature>